<evidence type="ECO:0000313" key="2">
    <source>
        <dbReference type="EMBL" id="CVK83134.1"/>
    </source>
</evidence>
<dbReference type="EMBL" id="FCQH01000001">
    <property type="protein sequence ID" value="CVK83134.1"/>
    <property type="molecule type" value="Genomic_DNA"/>
</dbReference>
<name>A0A1L7SHA1_FUSMA</name>
<dbReference type="Proteomes" id="UP000184255">
    <property type="component" value="Unassembled WGS sequence"/>
</dbReference>
<sequence>MANSGSSGLETDRQRPNQRRLCPPRHREAAQPSLQRSRATNCLRRVYHDLESQILDEAGIPNKLRRAPPLSSELPQGIDGDRGSEVIMPIIQRGDDQTCKRLDHVREHQVHVHHPVERPKSIEIKVCHVDDEDEL</sequence>
<dbReference type="RefSeq" id="XP_041676037.1">
    <property type="nucleotide sequence ID" value="XM_041826531.1"/>
</dbReference>
<comment type="caution">
    <text evidence="2">The sequence shown here is derived from an EMBL/GenBank/DDBJ whole genome shotgun (WGS) entry which is preliminary data.</text>
</comment>
<proteinExistence type="predicted"/>
<gene>
    <name evidence="2" type="ORF">FMAN_00706</name>
</gene>
<feature type="region of interest" description="Disordered" evidence="1">
    <location>
        <begin position="55"/>
        <end position="82"/>
    </location>
</feature>
<keyword evidence="3" id="KW-1185">Reference proteome</keyword>
<dbReference type="AlphaFoldDB" id="A0A1L7SHA1"/>
<evidence type="ECO:0000313" key="3">
    <source>
        <dbReference type="Proteomes" id="UP000184255"/>
    </source>
</evidence>
<accession>A0A1L7SHA1</accession>
<dbReference type="VEuPathDB" id="FungiDB:FMAN_00706"/>
<feature type="region of interest" description="Disordered" evidence="1">
    <location>
        <begin position="1"/>
        <end position="38"/>
    </location>
</feature>
<protein>
    <submittedName>
        <fullName evidence="2">Uncharacterized protein</fullName>
    </submittedName>
</protein>
<evidence type="ECO:0000256" key="1">
    <source>
        <dbReference type="SAM" id="MobiDB-lite"/>
    </source>
</evidence>
<dbReference type="GeneID" id="65079978"/>
<organism evidence="2 3">
    <name type="scientific">Fusarium mangiferae</name>
    <name type="common">Mango malformation disease fungus</name>
    <dbReference type="NCBI Taxonomy" id="192010"/>
    <lineage>
        <taxon>Eukaryota</taxon>
        <taxon>Fungi</taxon>
        <taxon>Dikarya</taxon>
        <taxon>Ascomycota</taxon>
        <taxon>Pezizomycotina</taxon>
        <taxon>Sordariomycetes</taxon>
        <taxon>Hypocreomycetidae</taxon>
        <taxon>Hypocreales</taxon>
        <taxon>Nectriaceae</taxon>
        <taxon>Fusarium</taxon>
        <taxon>Fusarium fujikuroi species complex</taxon>
    </lineage>
</organism>
<reference evidence="3" key="1">
    <citation type="journal article" date="2016" name="Genome Biol. Evol.">
        <title>Comparative 'omics' of the Fusarium fujikuroi species complex highlights differences in genetic potential and metabolite synthesis.</title>
        <authorList>
            <person name="Niehaus E.-M."/>
            <person name="Muensterkoetter M."/>
            <person name="Proctor R.H."/>
            <person name="Brown D.W."/>
            <person name="Sharon A."/>
            <person name="Idan Y."/>
            <person name="Oren-Young L."/>
            <person name="Sieber C.M."/>
            <person name="Novak O."/>
            <person name="Pencik A."/>
            <person name="Tarkowska D."/>
            <person name="Hromadova K."/>
            <person name="Freeman S."/>
            <person name="Maymon M."/>
            <person name="Elazar M."/>
            <person name="Youssef S.A."/>
            <person name="El-Shabrawy E.S.M."/>
            <person name="Shalaby A.B.A."/>
            <person name="Houterman P."/>
            <person name="Brock N.L."/>
            <person name="Burkhardt I."/>
            <person name="Tsavkelova E.A."/>
            <person name="Dickschat J.S."/>
            <person name="Galuszka P."/>
            <person name="Gueldener U."/>
            <person name="Tudzynski B."/>
        </authorList>
    </citation>
    <scope>NUCLEOTIDE SEQUENCE [LARGE SCALE GENOMIC DNA]</scope>
    <source>
        <strain evidence="3">MRC7560</strain>
    </source>
</reference>